<dbReference type="InterPro" id="IPR022226">
    <property type="entry name" value="DUF3752"/>
</dbReference>
<proteinExistence type="predicted"/>
<dbReference type="Proteomes" id="UP001190700">
    <property type="component" value="Unassembled WGS sequence"/>
</dbReference>
<evidence type="ECO:0000259" key="2">
    <source>
        <dbReference type="PROSITE" id="PS50076"/>
    </source>
</evidence>
<feature type="compositionally biased region" description="Acidic residues" evidence="1">
    <location>
        <begin position="172"/>
        <end position="184"/>
    </location>
</feature>
<dbReference type="Pfam" id="PF00226">
    <property type="entry name" value="DnaJ"/>
    <property type="match status" value="1"/>
</dbReference>
<dbReference type="PRINTS" id="PR00625">
    <property type="entry name" value="JDOMAIN"/>
</dbReference>
<feature type="domain" description="J" evidence="2">
    <location>
        <begin position="310"/>
        <end position="374"/>
    </location>
</feature>
<gene>
    <name evidence="3" type="ORF">CYMTET_56843</name>
</gene>
<feature type="compositionally biased region" description="Basic residues" evidence="1">
    <location>
        <begin position="19"/>
        <end position="45"/>
    </location>
</feature>
<dbReference type="CDD" id="cd06257">
    <property type="entry name" value="DnaJ"/>
    <property type="match status" value="1"/>
</dbReference>
<evidence type="ECO:0000313" key="4">
    <source>
        <dbReference type="Proteomes" id="UP001190700"/>
    </source>
</evidence>
<accession>A0AAE0BBC8</accession>
<name>A0AAE0BBC8_9CHLO</name>
<dbReference type="Pfam" id="PF12572">
    <property type="entry name" value="DUF3752"/>
    <property type="match status" value="1"/>
</dbReference>
<feature type="compositionally biased region" description="Basic and acidic residues" evidence="1">
    <location>
        <begin position="1"/>
        <end position="18"/>
    </location>
</feature>
<feature type="region of interest" description="Disordered" evidence="1">
    <location>
        <begin position="1"/>
        <end position="67"/>
    </location>
</feature>
<feature type="compositionally biased region" description="Polar residues" evidence="1">
    <location>
        <begin position="420"/>
        <end position="446"/>
    </location>
</feature>
<dbReference type="InterPro" id="IPR001623">
    <property type="entry name" value="DnaJ_domain"/>
</dbReference>
<dbReference type="Gene3D" id="1.10.287.110">
    <property type="entry name" value="DnaJ domain"/>
    <property type="match status" value="1"/>
</dbReference>
<evidence type="ECO:0000256" key="1">
    <source>
        <dbReference type="SAM" id="MobiDB-lite"/>
    </source>
</evidence>
<dbReference type="AlphaFoldDB" id="A0AAE0BBC8"/>
<dbReference type="EMBL" id="LGRX02035881">
    <property type="protein sequence ID" value="KAK3232818.1"/>
    <property type="molecule type" value="Genomic_DNA"/>
</dbReference>
<dbReference type="InterPro" id="IPR036869">
    <property type="entry name" value="J_dom_sf"/>
</dbReference>
<dbReference type="PANTHER" id="PTHR47422:SF1">
    <property type="entry name" value="DNAJ HEAT SHOCK N-TERMINAL DOMAIN-CONTAINING PROTEIN"/>
    <property type="match status" value="1"/>
</dbReference>
<feature type="region of interest" description="Disordered" evidence="1">
    <location>
        <begin position="398"/>
        <end position="453"/>
    </location>
</feature>
<feature type="compositionally biased region" description="Low complexity" evidence="1">
    <location>
        <begin position="558"/>
        <end position="571"/>
    </location>
</feature>
<keyword evidence="4" id="KW-1185">Reference proteome</keyword>
<reference evidence="3 4" key="1">
    <citation type="journal article" date="2015" name="Genome Biol. Evol.">
        <title>Comparative Genomics of a Bacterivorous Green Alga Reveals Evolutionary Causalities and Consequences of Phago-Mixotrophic Mode of Nutrition.</title>
        <authorList>
            <person name="Burns J.A."/>
            <person name="Paasch A."/>
            <person name="Narechania A."/>
            <person name="Kim E."/>
        </authorList>
    </citation>
    <scope>NUCLEOTIDE SEQUENCE [LARGE SCALE GENOMIC DNA]</scope>
    <source>
        <strain evidence="3 4">PLY_AMNH</strain>
    </source>
</reference>
<protein>
    <recommendedName>
        <fullName evidence="2">J domain-containing protein</fullName>
    </recommendedName>
</protein>
<evidence type="ECO:0000313" key="3">
    <source>
        <dbReference type="EMBL" id="KAK3232818.1"/>
    </source>
</evidence>
<dbReference type="SUPFAM" id="SSF46565">
    <property type="entry name" value="Chaperone J-domain"/>
    <property type="match status" value="1"/>
</dbReference>
<dbReference type="SMART" id="SM00271">
    <property type="entry name" value="DnaJ"/>
    <property type="match status" value="1"/>
</dbReference>
<feature type="region of interest" description="Disordered" evidence="1">
    <location>
        <begin position="550"/>
        <end position="571"/>
    </location>
</feature>
<sequence>MQGEAEQAHMGRDALSKEKSKKRKRKDEKKKHKKSKREHKQKQRKRDVPSSSDSSDSEDEPARLSATERLELGRRACHITRKLLHKYPQDRGDLRELLRMVDAREVVNISGIPIAAQKDLVAELFSTLQLTTSKVYVFKSRLGQDPVFRTIGPVFDERITTPPPSPNAAQVDEAEEEGGYDEGPVDLPDLMMHREPVEKHVVEEQPPIEEPLEQGVATELNGGETATAIGPTAPKRVLGPQAPPPDVLYAAAAMADAAQERLDADADEAEDTDFIGPPPPAFVAEDEATTGDSRVQEVLRIINAAAQKEDAYAIMGADPSLKTAEIKKCYWRLSLRVHPDKCDHAQAKEAFDLIHKAHKELQDPVQRRVLDDKREEAEVLKMVRKQRLEAREAALWRQTRGLPPEEGDEKLLDIEDDGPPSQTSQTSFAKTAQTGRGDTSGWTDTPAQAKDRAAQKYIESYEATLRLEASEAQAKAAAEKTAKMVDSYNDRQRPKTLLEMHQDKQKKVVKDEKKAKKKQKTTDPHDQEWKPWNRDTDLVIQPKGVTAKDLAHKHDTLSGRFSGGSVSRSFL</sequence>
<feature type="region of interest" description="Disordered" evidence="1">
    <location>
        <begin position="500"/>
        <end position="536"/>
    </location>
</feature>
<dbReference type="PROSITE" id="PS50076">
    <property type="entry name" value="DNAJ_2"/>
    <property type="match status" value="1"/>
</dbReference>
<organism evidence="3 4">
    <name type="scientific">Cymbomonas tetramitiformis</name>
    <dbReference type="NCBI Taxonomy" id="36881"/>
    <lineage>
        <taxon>Eukaryota</taxon>
        <taxon>Viridiplantae</taxon>
        <taxon>Chlorophyta</taxon>
        <taxon>Pyramimonadophyceae</taxon>
        <taxon>Pyramimonadales</taxon>
        <taxon>Pyramimonadaceae</taxon>
        <taxon>Cymbomonas</taxon>
    </lineage>
</organism>
<comment type="caution">
    <text evidence="3">The sequence shown here is derived from an EMBL/GenBank/DDBJ whole genome shotgun (WGS) entry which is preliminary data.</text>
</comment>
<feature type="region of interest" description="Disordered" evidence="1">
    <location>
        <begin position="156"/>
        <end position="184"/>
    </location>
</feature>
<dbReference type="PANTHER" id="PTHR47422">
    <property type="entry name" value="DNAJ HEAT SHOCK N-TERMINAL DOMAIN-CONTAINING PROTEIN"/>
    <property type="match status" value="1"/>
</dbReference>